<evidence type="ECO:0000256" key="1">
    <source>
        <dbReference type="SAM" id="MobiDB-lite"/>
    </source>
</evidence>
<keyword evidence="3" id="KW-1185">Reference proteome</keyword>
<evidence type="ECO:0000313" key="2">
    <source>
        <dbReference type="EMBL" id="WWD02234.1"/>
    </source>
</evidence>
<feature type="region of interest" description="Disordered" evidence="1">
    <location>
        <begin position="278"/>
        <end position="342"/>
    </location>
</feature>
<organism evidence="2 3">
    <name type="scientific">Kwoniella europaea PYCC6329</name>
    <dbReference type="NCBI Taxonomy" id="1423913"/>
    <lineage>
        <taxon>Eukaryota</taxon>
        <taxon>Fungi</taxon>
        <taxon>Dikarya</taxon>
        <taxon>Basidiomycota</taxon>
        <taxon>Agaricomycotina</taxon>
        <taxon>Tremellomycetes</taxon>
        <taxon>Tremellales</taxon>
        <taxon>Cryptococcaceae</taxon>
        <taxon>Kwoniella</taxon>
    </lineage>
</organism>
<accession>A0AAX4K8I1</accession>
<evidence type="ECO:0000313" key="3">
    <source>
        <dbReference type="Proteomes" id="UP001358614"/>
    </source>
</evidence>
<dbReference type="RefSeq" id="XP_066080201.1">
    <property type="nucleotide sequence ID" value="XM_066224104.1"/>
</dbReference>
<sequence length="342" mass="37295">MMHFSNSRHRPLPLPLPSSEPFYPASTDNLLPVNDPFYPAERFSTPDPTSNGLVRRKSILKMPKMDITWDDTTQPQTPTPNRPITPSSNAKKLQKQHKPQPQLIKGVRFTPSTQGEGFPYGLPTPDPTPEKGKEMKVKKKPSWIHWPFISNNQNTSGAYRDISKEERLPTLRDTPSPTGSDCSWHHHSSYFPEYTPIYPKPPSTITPSLYPLTAAELQAQEHSRRVGHSVVVHYPMLPSWNEYSGGQQDKAKAGWQSSTNGLMNGWNGYGWTGDNLPKAGELTFGKSAPAGEPLEGAKKKKKKKKKKGGQGGGGGGGGGGGEEGGDDDEEGGEGEGGDEEGG</sequence>
<feature type="compositionally biased region" description="Gly residues" evidence="1">
    <location>
        <begin position="309"/>
        <end position="322"/>
    </location>
</feature>
<feature type="region of interest" description="Disordered" evidence="1">
    <location>
        <begin position="65"/>
        <end position="134"/>
    </location>
</feature>
<feature type="compositionally biased region" description="Basic residues" evidence="1">
    <location>
        <begin position="298"/>
        <end position="308"/>
    </location>
</feature>
<dbReference type="AlphaFoldDB" id="A0AAX4K8I1"/>
<gene>
    <name evidence="2" type="ORF">V865_000272</name>
</gene>
<dbReference type="KEGG" id="ker:91099076"/>
<name>A0AAX4K8I1_9TREE</name>
<protein>
    <submittedName>
        <fullName evidence="2">Uncharacterized protein</fullName>
    </submittedName>
</protein>
<dbReference type="Proteomes" id="UP001358614">
    <property type="component" value="Chromosome 1"/>
</dbReference>
<dbReference type="EMBL" id="CP144089">
    <property type="protein sequence ID" value="WWD02234.1"/>
    <property type="molecule type" value="Genomic_DNA"/>
</dbReference>
<reference evidence="2 3" key="1">
    <citation type="submission" date="2024-01" db="EMBL/GenBank/DDBJ databases">
        <title>Comparative genomics of Cryptococcus and Kwoniella reveals pathogenesis evolution and contrasting modes of karyotype evolution via chromosome fusion or intercentromeric recombination.</title>
        <authorList>
            <person name="Coelho M.A."/>
            <person name="David-Palma M."/>
            <person name="Shea T."/>
            <person name="Bowers K."/>
            <person name="McGinley-Smith S."/>
            <person name="Mohammad A.W."/>
            <person name="Gnirke A."/>
            <person name="Yurkov A.M."/>
            <person name="Nowrousian M."/>
            <person name="Sun S."/>
            <person name="Cuomo C.A."/>
            <person name="Heitman J."/>
        </authorList>
    </citation>
    <scope>NUCLEOTIDE SEQUENCE [LARGE SCALE GENOMIC DNA]</scope>
    <source>
        <strain evidence="2 3">PYCC6329</strain>
    </source>
</reference>
<feature type="compositionally biased region" description="Acidic residues" evidence="1">
    <location>
        <begin position="323"/>
        <end position="342"/>
    </location>
</feature>
<proteinExistence type="predicted"/>
<dbReference type="GeneID" id="91099076"/>